<dbReference type="AlphaFoldDB" id="A0A2A9CR32"/>
<proteinExistence type="predicted"/>
<dbReference type="EMBL" id="PDJC01000001">
    <property type="protein sequence ID" value="PFG16545.1"/>
    <property type="molecule type" value="Genomic_DNA"/>
</dbReference>
<feature type="transmembrane region" description="Helical" evidence="1">
    <location>
        <begin position="233"/>
        <end position="250"/>
    </location>
</feature>
<evidence type="ECO:0000259" key="2">
    <source>
        <dbReference type="Pfam" id="PF02517"/>
    </source>
</evidence>
<protein>
    <recommendedName>
        <fullName evidence="2">CAAX prenyl protease 2/Lysostaphin resistance protein A-like domain-containing protein</fullName>
    </recommendedName>
</protein>
<dbReference type="Pfam" id="PF02517">
    <property type="entry name" value="Rce1-like"/>
    <property type="match status" value="1"/>
</dbReference>
<organism evidence="3 4">
    <name type="scientific">Propionicimonas paludicola</name>
    <dbReference type="NCBI Taxonomy" id="185243"/>
    <lineage>
        <taxon>Bacteria</taxon>
        <taxon>Bacillati</taxon>
        <taxon>Actinomycetota</taxon>
        <taxon>Actinomycetes</taxon>
        <taxon>Propionibacteriales</taxon>
        <taxon>Nocardioidaceae</taxon>
        <taxon>Propionicimonas</taxon>
    </lineage>
</organism>
<feature type="transmembrane region" description="Helical" evidence="1">
    <location>
        <begin position="169"/>
        <end position="188"/>
    </location>
</feature>
<keyword evidence="1" id="KW-0812">Transmembrane</keyword>
<feature type="domain" description="CAAX prenyl protease 2/Lysostaphin resistance protein A-like" evidence="2">
    <location>
        <begin position="173"/>
        <end position="292"/>
    </location>
</feature>
<evidence type="ECO:0000256" key="1">
    <source>
        <dbReference type="SAM" id="Phobius"/>
    </source>
</evidence>
<feature type="transmembrane region" description="Helical" evidence="1">
    <location>
        <begin position="138"/>
        <end position="157"/>
    </location>
</feature>
<accession>A0A2A9CR32</accession>
<keyword evidence="1" id="KW-1133">Transmembrane helix</keyword>
<feature type="transmembrane region" description="Helical" evidence="1">
    <location>
        <begin position="281"/>
        <end position="299"/>
    </location>
</feature>
<dbReference type="Proteomes" id="UP000226079">
    <property type="component" value="Unassembled WGS sequence"/>
</dbReference>
<name>A0A2A9CR32_9ACTN</name>
<gene>
    <name evidence="3" type="ORF">ATK74_1090</name>
</gene>
<keyword evidence="4" id="KW-1185">Reference proteome</keyword>
<dbReference type="InterPro" id="IPR003675">
    <property type="entry name" value="Rce1/LyrA-like_dom"/>
</dbReference>
<sequence length="358" mass="38671">MSVAQERSGWLSRFVRYEPRPGVEYPGVLVVDDPSRTPLRALALGVGGGMLSVLGFLWLAALVTGGLAWLFWTASGSPGTFLDYYTSAVGGFSDPLGIVAGHLGLAMAIPLACAMVLFVHRFHPRWLNSVQPGFRWRYTFVAGLAALVVIGGVWLLSRLGQPWQFAPQQPMWAFLAAILLTAPLQAAAEEYLFRGYLLQALYSAAPNLNRPLLSADAAGEGAGRVALWLARGYQRWFGVIGSALLFAILHTQNQGLAGFLHPFTFGLLAGWLVMRTGGLEAAIAAHVVNNLIAFGYATLSGTMFQARHPGEIGWLELGWNLLGYALFAVVAVRLADRMRLARTTPRGRFGGPATHPVK</sequence>
<dbReference type="GO" id="GO:0080120">
    <property type="term" value="P:CAAX-box protein maturation"/>
    <property type="evidence" value="ECO:0007669"/>
    <property type="project" value="UniProtKB-ARBA"/>
</dbReference>
<evidence type="ECO:0000313" key="3">
    <source>
        <dbReference type="EMBL" id="PFG16545.1"/>
    </source>
</evidence>
<evidence type="ECO:0000313" key="4">
    <source>
        <dbReference type="Proteomes" id="UP000226079"/>
    </source>
</evidence>
<keyword evidence="1" id="KW-0472">Membrane</keyword>
<comment type="caution">
    <text evidence="3">The sequence shown here is derived from an EMBL/GenBank/DDBJ whole genome shotgun (WGS) entry which is preliminary data.</text>
</comment>
<feature type="transmembrane region" description="Helical" evidence="1">
    <location>
        <begin position="42"/>
        <end position="72"/>
    </location>
</feature>
<feature type="transmembrane region" description="Helical" evidence="1">
    <location>
        <begin position="96"/>
        <end position="118"/>
    </location>
</feature>
<feature type="transmembrane region" description="Helical" evidence="1">
    <location>
        <begin position="256"/>
        <end position="274"/>
    </location>
</feature>
<reference evidence="3 4" key="1">
    <citation type="submission" date="2017-10" db="EMBL/GenBank/DDBJ databases">
        <title>Sequencing the genomes of 1000 actinobacteria strains.</title>
        <authorList>
            <person name="Klenk H.-P."/>
        </authorList>
    </citation>
    <scope>NUCLEOTIDE SEQUENCE [LARGE SCALE GENOMIC DNA]</scope>
    <source>
        <strain evidence="3 4">DSM 15597</strain>
    </source>
</reference>
<dbReference type="GO" id="GO:0004175">
    <property type="term" value="F:endopeptidase activity"/>
    <property type="evidence" value="ECO:0007669"/>
    <property type="project" value="UniProtKB-ARBA"/>
</dbReference>
<dbReference type="OrthoDB" id="2680086at2"/>
<feature type="transmembrane region" description="Helical" evidence="1">
    <location>
        <begin position="319"/>
        <end position="336"/>
    </location>
</feature>